<organism evidence="9 10">
    <name type="scientific">Pristionchus mayeri</name>
    <dbReference type="NCBI Taxonomy" id="1317129"/>
    <lineage>
        <taxon>Eukaryota</taxon>
        <taxon>Metazoa</taxon>
        <taxon>Ecdysozoa</taxon>
        <taxon>Nematoda</taxon>
        <taxon>Chromadorea</taxon>
        <taxon>Rhabditida</taxon>
        <taxon>Rhabditina</taxon>
        <taxon>Diplogasteromorpha</taxon>
        <taxon>Diplogasteroidea</taxon>
        <taxon>Neodiplogasteridae</taxon>
        <taxon>Pristionchus</taxon>
    </lineage>
</organism>
<dbReference type="InterPro" id="IPR036237">
    <property type="entry name" value="Xyl_isomerase-like_sf"/>
</dbReference>
<evidence type="ECO:0000256" key="6">
    <source>
        <dbReference type="ARBA" id="ARBA00023235"/>
    </source>
</evidence>
<dbReference type="Gene3D" id="3.20.20.150">
    <property type="entry name" value="Divalent-metal-dependent TIM barrel enzymes"/>
    <property type="match status" value="1"/>
</dbReference>
<protein>
    <recommendedName>
        <fullName evidence="5">Putative hydroxypyruvate isomerase</fullName>
        <ecNumber evidence="4">5.3.1.22</ecNumber>
    </recommendedName>
</protein>
<evidence type="ECO:0000256" key="3">
    <source>
        <dbReference type="ARBA" id="ARBA00005962"/>
    </source>
</evidence>
<dbReference type="EMBL" id="BTRK01000002">
    <property type="protein sequence ID" value="GMR36293.1"/>
    <property type="molecule type" value="Genomic_DNA"/>
</dbReference>
<evidence type="ECO:0000313" key="10">
    <source>
        <dbReference type="Proteomes" id="UP001328107"/>
    </source>
</evidence>
<dbReference type="PIRSF" id="PIRSF006241">
    <property type="entry name" value="HyI"/>
    <property type="match status" value="1"/>
</dbReference>
<evidence type="ECO:0000259" key="8">
    <source>
        <dbReference type="Pfam" id="PF01261"/>
    </source>
</evidence>
<keyword evidence="10" id="KW-1185">Reference proteome</keyword>
<evidence type="ECO:0000256" key="2">
    <source>
        <dbReference type="ARBA" id="ARBA00002968"/>
    </source>
</evidence>
<comment type="caution">
    <text evidence="9">The sequence shown here is derived from an EMBL/GenBank/DDBJ whole genome shotgun (WGS) entry which is preliminary data.</text>
</comment>
<dbReference type="AlphaFoldDB" id="A0AAN4Z893"/>
<keyword evidence="6" id="KW-0413">Isomerase</keyword>
<proteinExistence type="inferred from homology"/>
<feature type="non-terminal residue" evidence="9">
    <location>
        <position position="1"/>
    </location>
</feature>
<evidence type="ECO:0000256" key="5">
    <source>
        <dbReference type="ARBA" id="ARBA00017985"/>
    </source>
</evidence>
<dbReference type="InterPro" id="IPR050417">
    <property type="entry name" value="Sugar_Epim/Isomerase"/>
</dbReference>
<dbReference type="InterPro" id="IPR026040">
    <property type="entry name" value="HyI-like"/>
</dbReference>
<dbReference type="PANTHER" id="PTHR43489:SF6">
    <property type="entry name" value="HYDROXYPYRUVATE ISOMERASE-RELATED"/>
    <property type="match status" value="1"/>
</dbReference>
<dbReference type="PANTHER" id="PTHR43489">
    <property type="entry name" value="ISOMERASE"/>
    <property type="match status" value="1"/>
</dbReference>
<reference evidence="10" key="1">
    <citation type="submission" date="2022-10" db="EMBL/GenBank/DDBJ databases">
        <title>Genome assembly of Pristionchus species.</title>
        <authorList>
            <person name="Yoshida K."/>
            <person name="Sommer R.J."/>
        </authorList>
    </citation>
    <scope>NUCLEOTIDE SEQUENCE [LARGE SCALE GENOMIC DNA]</scope>
    <source>
        <strain evidence="10">RS5460</strain>
    </source>
</reference>
<evidence type="ECO:0000256" key="1">
    <source>
        <dbReference type="ARBA" id="ARBA00000476"/>
    </source>
</evidence>
<dbReference type="InterPro" id="IPR013022">
    <property type="entry name" value="Xyl_isomerase-like_TIM-brl"/>
</dbReference>
<feature type="active site" description="Proton donor/acceptor" evidence="7">
    <location>
        <position position="260"/>
    </location>
</feature>
<dbReference type="EC" id="5.3.1.22" evidence="4"/>
<name>A0AAN4Z893_9BILA</name>
<dbReference type="Pfam" id="PF01261">
    <property type="entry name" value="AP_endonuc_2"/>
    <property type="match status" value="1"/>
</dbReference>
<dbReference type="SUPFAM" id="SSF51658">
    <property type="entry name" value="Xylose isomerase-like"/>
    <property type="match status" value="1"/>
</dbReference>
<evidence type="ECO:0000313" key="9">
    <source>
        <dbReference type="EMBL" id="GMR36293.1"/>
    </source>
</evidence>
<comment type="catalytic activity">
    <reaction evidence="1">
        <text>3-hydroxypyruvate = 2-hydroxy-3-oxopropanoate</text>
        <dbReference type="Rhea" id="RHEA:11952"/>
        <dbReference type="ChEBI" id="CHEBI:17180"/>
        <dbReference type="ChEBI" id="CHEBI:57978"/>
        <dbReference type="EC" id="5.3.1.22"/>
    </reaction>
</comment>
<sequence>ALSISVNMRVAANLTMMYTDVPLLSRYARAAADGFKLVEVPLPYSEKAEDLKTAADSNGLQHILINAVPGNWEGGQRGIAALASEQKQFKESISTSIRYAKTLECSKVHVMAGVPIGADHSSAAEVFIENMKYAAAKFHENGMECLIEPICPAAVPGYHLNSYEQAREILSMIGIPNTFILFDLFHAAQLHPHLIPSDVKWIDLIGHIQIAQVPARGEPDTEGSVNYGTWFEWMKVRYRILILMTDLAQGLGKEWAIGCEYKPVTRSLEWVKKYGLEF</sequence>
<dbReference type="Proteomes" id="UP001328107">
    <property type="component" value="Unassembled WGS sequence"/>
</dbReference>
<feature type="domain" description="Xylose isomerase-like TIM barrel" evidence="8">
    <location>
        <begin position="28"/>
        <end position="235"/>
    </location>
</feature>
<feature type="active site" description="Proton donor/acceptor" evidence="7">
    <location>
        <position position="148"/>
    </location>
</feature>
<gene>
    <name evidence="9" type="ORF">PMAYCL1PPCAC_06488</name>
</gene>
<dbReference type="GO" id="GO:0008903">
    <property type="term" value="F:hydroxypyruvate isomerase activity"/>
    <property type="evidence" value="ECO:0007669"/>
    <property type="project" value="UniProtKB-EC"/>
</dbReference>
<accession>A0AAN4Z893</accession>
<dbReference type="GO" id="GO:0046487">
    <property type="term" value="P:glyoxylate metabolic process"/>
    <property type="evidence" value="ECO:0007669"/>
    <property type="project" value="TreeGrafter"/>
</dbReference>
<comment type="similarity">
    <text evidence="3">Belongs to the hyi family.</text>
</comment>
<evidence type="ECO:0000256" key="7">
    <source>
        <dbReference type="PIRSR" id="PIRSR006241-50"/>
    </source>
</evidence>
<evidence type="ECO:0000256" key="4">
    <source>
        <dbReference type="ARBA" id="ARBA00012570"/>
    </source>
</evidence>
<comment type="function">
    <text evidence="2">Catalyzes the reversible isomerization between hydroxypyruvate and 2-hydroxy-3-oxopropanoate (also termed tartronate semialdehyde).</text>
</comment>